<organism evidence="2 3">
    <name type="scientific">Caerostris extrusa</name>
    <name type="common">Bark spider</name>
    <name type="synonym">Caerostris bankana</name>
    <dbReference type="NCBI Taxonomy" id="172846"/>
    <lineage>
        <taxon>Eukaryota</taxon>
        <taxon>Metazoa</taxon>
        <taxon>Ecdysozoa</taxon>
        <taxon>Arthropoda</taxon>
        <taxon>Chelicerata</taxon>
        <taxon>Arachnida</taxon>
        <taxon>Araneae</taxon>
        <taxon>Araneomorphae</taxon>
        <taxon>Entelegynae</taxon>
        <taxon>Araneoidea</taxon>
        <taxon>Araneidae</taxon>
        <taxon>Caerostris</taxon>
    </lineage>
</organism>
<reference evidence="2 3" key="1">
    <citation type="submission" date="2021-06" db="EMBL/GenBank/DDBJ databases">
        <title>Caerostris extrusa draft genome.</title>
        <authorList>
            <person name="Kono N."/>
            <person name="Arakawa K."/>
        </authorList>
    </citation>
    <scope>NUCLEOTIDE SEQUENCE [LARGE SCALE GENOMIC DNA]</scope>
</reference>
<feature type="compositionally biased region" description="Polar residues" evidence="1">
    <location>
        <begin position="1"/>
        <end position="10"/>
    </location>
</feature>
<proteinExistence type="predicted"/>
<gene>
    <name evidence="2" type="ORF">CEXT_562181</name>
</gene>
<dbReference type="Proteomes" id="UP001054945">
    <property type="component" value="Unassembled WGS sequence"/>
</dbReference>
<name>A0AAV4TIN7_CAEEX</name>
<feature type="region of interest" description="Disordered" evidence="1">
    <location>
        <begin position="1"/>
        <end position="22"/>
    </location>
</feature>
<sequence length="70" mass="7524">MKRAASQTNRAPWAATAKTGASANQALAARHRCRLQLSSERARAKESSAPALAVTQPSTKRISLSPYLLF</sequence>
<evidence type="ECO:0000256" key="1">
    <source>
        <dbReference type="SAM" id="MobiDB-lite"/>
    </source>
</evidence>
<dbReference type="EMBL" id="BPLR01011422">
    <property type="protein sequence ID" value="GIY46478.1"/>
    <property type="molecule type" value="Genomic_DNA"/>
</dbReference>
<evidence type="ECO:0000313" key="2">
    <source>
        <dbReference type="EMBL" id="GIY46478.1"/>
    </source>
</evidence>
<evidence type="ECO:0000313" key="3">
    <source>
        <dbReference type="Proteomes" id="UP001054945"/>
    </source>
</evidence>
<keyword evidence="3" id="KW-1185">Reference proteome</keyword>
<protein>
    <submittedName>
        <fullName evidence="2">Uncharacterized protein</fullName>
    </submittedName>
</protein>
<accession>A0AAV4TIN7</accession>
<dbReference type="AlphaFoldDB" id="A0AAV4TIN7"/>
<comment type="caution">
    <text evidence="2">The sequence shown here is derived from an EMBL/GenBank/DDBJ whole genome shotgun (WGS) entry which is preliminary data.</text>
</comment>